<protein>
    <recommendedName>
        <fullName evidence="4">Protein regulator of cytokinesis 1</fullName>
    </recommendedName>
</protein>
<feature type="region of interest" description="Disordered" evidence="1">
    <location>
        <begin position="556"/>
        <end position="734"/>
    </location>
</feature>
<accession>A0AAV5AIL8</accession>
<reference evidence="2" key="1">
    <citation type="submission" date="2021-10" db="EMBL/GenBank/DDBJ databases">
        <title>De novo Genome Assembly of Clathrus columnatus (Basidiomycota, Fungi) Using Illumina and Nanopore Sequence Data.</title>
        <authorList>
            <person name="Ogiso-Tanaka E."/>
            <person name="Itagaki H."/>
            <person name="Hosoya T."/>
            <person name="Hosaka K."/>
        </authorList>
    </citation>
    <scope>NUCLEOTIDE SEQUENCE</scope>
    <source>
        <strain evidence="2">MO-923</strain>
    </source>
</reference>
<dbReference type="GO" id="GO:0005737">
    <property type="term" value="C:cytoplasm"/>
    <property type="evidence" value="ECO:0007669"/>
    <property type="project" value="TreeGrafter"/>
</dbReference>
<feature type="compositionally biased region" description="Polar residues" evidence="1">
    <location>
        <begin position="723"/>
        <end position="734"/>
    </location>
</feature>
<evidence type="ECO:0008006" key="4">
    <source>
        <dbReference type="Google" id="ProtNLM"/>
    </source>
</evidence>
<dbReference type="Gene3D" id="1.20.58.1520">
    <property type="match status" value="1"/>
</dbReference>
<feature type="compositionally biased region" description="Low complexity" evidence="1">
    <location>
        <begin position="572"/>
        <end position="588"/>
    </location>
</feature>
<organism evidence="2 3">
    <name type="scientific">Clathrus columnatus</name>
    <dbReference type="NCBI Taxonomy" id="1419009"/>
    <lineage>
        <taxon>Eukaryota</taxon>
        <taxon>Fungi</taxon>
        <taxon>Dikarya</taxon>
        <taxon>Basidiomycota</taxon>
        <taxon>Agaricomycotina</taxon>
        <taxon>Agaricomycetes</taxon>
        <taxon>Phallomycetidae</taxon>
        <taxon>Phallales</taxon>
        <taxon>Clathraceae</taxon>
        <taxon>Clathrus</taxon>
    </lineage>
</organism>
<dbReference type="GO" id="GO:0051256">
    <property type="term" value="P:mitotic spindle midzone assembly"/>
    <property type="evidence" value="ECO:0007669"/>
    <property type="project" value="TreeGrafter"/>
</dbReference>
<dbReference type="AlphaFoldDB" id="A0AAV5AIL8"/>
<feature type="compositionally biased region" description="Polar residues" evidence="1">
    <location>
        <begin position="620"/>
        <end position="629"/>
    </location>
</feature>
<name>A0AAV5AIL8_9AGAM</name>
<sequence>MATTVESLLTSLQTYLTAQTPIIPALHAQLGLPPTALTDELAELHNALIECVDKKIDGRRKEVEDWMNKCERVEIDCIRLSKALGSHAKTLANSVGELRKQQILPKRFDYLNVYQEKLQQLYQTKYEQGMGLTNKINALVHILGNNFFPPDIVSTISAPGTTEESPKALKDVSPERFNKLEKELVRAKGEITRRRIHLSQTFLHIGWLHEELGLTLPAESEMIAFPRSISGSSTLSTSDLFMTSTRSSSGFTTTTTNSVIKPPEDELQSYNAVFGRFVSRLQEASDESLDLEGPGNEAFGVEDVEPTIGLMKWVEGLRHDLEELKARRENQIQGLYNELDALWRRLGVSEADMDAFIEANRGSTEANVQAYECEYERMLELKRESMSIFVANARAEIERLWDELILGEEERGAFAPFTDGSILFGKRKQRFLLMFKPDEHTEELLTLHEKEIQKLKEERRIKAPLLASLKKYFEICEEEKELATAAADQSRLLGRGPRDPGRLLREEKMRKRVTKEKPRLEKELFLAIPAWENEYRRPFLVNGMNVLDVLSDTLTSEMEKENRKRTRPGSVPARGTTPQPTGRTTPAPSGYMSAEKPSANKRARLGNSTNQNPGYPYGRSSPTKSTAGSISYPAYGGGKLGKTTPTAVSSLPRAVSNSNPRHGHGGNGHGNHHHDMSTTFGLPRIASNTSVGNMSMSSLFNKRPGGGSRRESFKPRPSADGIENSSTVTGNTRPWAQFMTRVQEEIV</sequence>
<proteinExistence type="predicted"/>
<gene>
    <name evidence="2" type="ORF">Clacol_007215</name>
</gene>
<dbReference type="GO" id="GO:0008017">
    <property type="term" value="F:microtubule binding"/>
    <property type="evidence" value="ECO:0007669"/>
    <property type="project" value="InterPro"/>
</dbReference>
<comment type="caution">
    <text evidence="2">The sequence shown here is derived from an EMBL/GenBank/DDBJ whole genome shotgun (WGS) entry which is preliminary data.</text>
</comment>
<evidence type="ECO:0000256" key="1">
    <source>
        <dbReference type="SAM" id="MobiDB-lite"/>
    </source>
</evidence>
<dbReference type="EMBL" id="BPWL01000008">
    <property type="protein sequence ID" value="GJJ12968.1"/>
    <property type="molecule type" value="Genomic_DNA"/>
</dbReference>
<feature type="compositionally biased region" description="Polar residues" evidence="1">
    <location>
        <begin position="643"/>
        <end position="660"/>
    </location>
</feature>
<dbReference type="Proteomes" id="UP001050691">
    <property type="component" value="Unassembled WGS sequence"/>
</dbReference>
<dbReference type="InterPro" id="IPR007145">
    <property type="entry name" value="MAP65_Ase1_PRC1"/>
</dbReference>
<dbReference type="PANTHER" id="PTHR19321:SF41">
    <property type="entry name" value="FASCETTO-RELATED"/>
    <property type="match status" value="1"/>
</dbReference>
<feature type="compositionally biased region" description="Polar residues" evidence="1">
    <location>
        <begin position="686"/>
        <end position="700"/>
    </location>
</feature>
<keyword evidence="3" id="KW-1185">Reference proteome</keyword>
<dbReference type="GO" id="GO:1990023">
    <property type="term" value="C:mitotic spindle midzone"/>
    <property type="evidence" value="ECO:0007669"/>
    <property type="project" value="TreeGrafter"/>
</dbReference>
<dbReference type="PANTHER" id="PTHR19321">
    <property type="entry name" value="PROTEIN REGULATOR OF CYTOKINESIS 1 PRC1-RELATED"/>
    <property type="match status" value="1"/>
</dbReference>
<evidence type="ECO:0000313" key="2">
    <source>
        <dbReference type="EMBL" id="GJJ12968.1"/>
    </source>
</evidence>
<dbReference type="Pfam" id="PF03999">
    <property type="entry name" value="MAP65_ASE1"/>
    <property type="match status" value="1"/>
</dbReference>
<evidence type="ECO:0000313" key="3">
    <source>
        <dbReference type="Proteomes" id="UP001050691"/>
    </source>
</evidence>